<organism evidence="2">
    <name type="scientific">Kuenenia stuttgartiensis</name>
    <dbReference type="NCBI Taxonomy" id="174633"/>
    <lineage>
        <taxon>Bacteria</taxon>
        <taxon>Pseudomonadati</taxon>
        <taxon>Planctomycetota</taxon>
        <taxon>Candidatus Brocadiia</taxon>
        <taxon>Candidatus Brocadiales</taxon>
        <taxon>Candidatus Brocadiaceae</taxon>
        <taxon>Candidatus Kuenenia</taxon>
    </lineage>
</organism>
<accession>Q1Q3P7</accession>
<evidence type="ECO:0000313" key="4">
    <source>
        <dbReference type="Proteomes" id="UP000501926"/>
    </source>
</evidence>
<proteinExistence type="predicted"/>
<reference evidence="2" key="2">
    <citation type="submission" date="2006-01" db="EMBL/GenBank/DDBJ databases">
        <authorList>
            <person name="Genoscope"/>
        </authorList>
    </citation>
    <scope>NUCLEOTIDE SEQUENCE</scope>
</reference>
<evidence type="ECO:0000256" key="1">
    <source>
        <dbReference type="SAM" id="MobiDB-lite"/>
    </source>
</evidence>
<evidence type="ECO:0000313" key="2">
    <source>
        <dbReference type="EMBL" id="CAJ74646.1"/>
    </source>
</evidence>
<reference evidence="2" key="1">
    <citation type="journal article" date="2006" name="Nature">
        <title>Deciphering the evolution and metabolism of an anammox bacterium from a community genome.</title>
        <authorList>
            <person name="Strous M."/>
            <person name="Pelletier E."/>
            <person name="Mangenot S."/>
            <person name="Rattei T."/>
            <person name="Lehner A."/>
            <person name="Taylor M.W."/>
            <person name="Horn M."/>
            <person name="Daims H."/>
            <person name="Bartol-Mavel D."/>
            <person name="Wincker P."/>
            <person name="Barbe V."/>
            <person name="Fonknechten N."/>
            <person name="Vallenet D."/>
            <person name="Segurens B."/>
            <person name="Schenowitz-Truong C."/>
            <person name="Medigue C."/>
            <person name="Collingro A."/>
            <person name="Snel B."/>
            <person name="Dutilh B.E."/>
            <person name="OpDenCamp H.J.M."/>
            <person name="vanDerDrift C."/>
            <person name="Cirpus I."/>
            <person name="vanDePas-Schoonen K.T."/>
            <person name="Harhangi H.R."/>
            <person name="vanNiftrik L."/>
            <person name="Schmid M."/>
            <person name="Keltjens J."/>
            <person name="vanDeVossenberg J."/>
            <person name="Kartal B."/>
            <person name="Meier H."/>
            <person name="Frishman D."/>
            <person name="Huynen M.A."/>
            <person name="Mewes H."/>
            <person name="Weissenbach J."/>
            <person name="Jetten M.S.M."/>
            <person name="Wagner M."/>
            <person name="LePaslier D."/>
        </authorList>
    </citation>
    <scope>NUCLEOTIDE SEQUENCE</scope>
</reference>
<reference evidence="3 4" key="3">
    <citation type="submission" date="2020-02" db="EMBL/GenBank/DDBJ databases">
        <title>Newly sequenced genome of strain CSTR1 showed variability in Candidatus Kuenenia stuttgartiensis genomes.</title>
        <authorList>
            <person name="Ding C."/>
            <person name="Adrian L."/>
        </authorList>
    </citation>
    <scope>NUCLEOTIDE SEQUENCE [LARGE SCALE GENOMIC DNA]</scope>
    <source>
        <strain evidence="3 4">CSTR1</strain>
    </source>
</reference>
<gene>
    <name evidence="3" type="ORF">KsCSTR_23740</name>
    <name evidence="2" type="ORF">kuste3883</name>
</gene>
<sequence length="103" mass="12181">MFFNSVNTPKLSKGLQSYTPTSPLEHEKLIATKQKPCFCPKCKSTHVNFTLHECRYRRLPRYYKRKSQRRSKLYNRGAFKELVNRYGLIDPTKYVPARQPVKA</sequence>
<dbReference type="EMBL" id="CT573071">
    <property type="protein sequence ID" value="CAJ74646.1"/>
    <property type="molecule type" value="Genomic_DNA"/>
</dbReference>
<evidence type="ECO:0000313" key="3">
    <source>
        <dbReference type="EMBL" id="QII11753.1"/>
    </source>
</evidence>
<dbReference type="AlphaFoldDB" id="Q1Q3P7"/>
<name>Q1Q3P7_KUEST</name>
<feature type="region of interest" description="Disordered" evidence="1">
    <location>
        <begin position="1"/>
        <end position="20"/>
    </location>
</feature>
<protein>
    <submittedName>
        <fullName evidence="2">Uncharacterized protein</fullName>
    </submittedName>
</protein>
<dbReference type="Proteomes" id="UP000501926">
    <property type="component" value="Chromosome"/>
</dbReference>
<dbReference type="EMBL" id="CP049055">
    <property type="protein sequence ID" value="QII11753.1"/>
    <property type="molecule type" value="Genomic_DNA"/>
</dbReference>